<dbReference type="InterPro" id="IPR005162">
    <property type="entry name" value="Retrotrans_gag_dom"/>
</dbReference>
<dbReference type="AlphaFoldDB" id="A0A6V7PSH6"/>
<dbReference type="PANTHER" id="PTHR15503">
    <property type="entry name" value="LDOC1 RELATED"/>
    <property type="match status" value="1"/>
</dbReference>
<evidence type="ECO:0000259" key="2">
    <source>
        <dbReference type="Pfam" id="PF03732"/>
    </source>
</evidence>
<dbReference type="SUPFAM" id="SSF50630">
    <property type="entry name" value="Acid proteases"/>
    <property type="match status" value="1"/>
</dbReference>
<feature type="region of interest" description="Disordered" evidence="1">
    <location>
        <begin position="200"/>
        <end position="223"/>
    </location>
</feature>
<feature type="domain" description="Retrotransposon gag" evidence="2">
    <location>
        <begin position="55"/>
        <end position="131"/>
    </location>
</feature>
<dbReference type="PROSITE" id="PS00141">
    <property type="entry name" value="ASP_PROTEASE"/>
    <property type="match status" value="1"/>
</dbReference>
<feature type="compositionally biased region" description="Basic and acidic residues" evidence="1">
    <location>
        <begin position="169"/>
        <end position="180"/>
    </location>
</feature>
<proteinExistence type="predicted"/>
<evidence type="ECO:0000313" key="3">
    <source>
        <dbReference type="EMBL" id="CAD1833663.1"/>
    </source>
</evidence>
<feature type="region of interest" description="Disordered" evidence="1">
    <location>
        <begin position="1"/>
        <end position="26"/>
    </location>
</feature>
<name>A0A6V7PSH6_ANACO</name>
<dbReference type="Pfam" id="PF13650">
    <property type="entry name" value="Asp_protease_2"/>
    <property type="match status" value="1"/>
</dbReference>
<dbReference type="InterPro" id="IPR021109">
    <property type="entry name" value="Peptidase_aspartic_dom_sf"/>
</dbReference>
<accession>A0A6V7PSH6</accession>
<organism evidence="3">
    <name type="scientific">Ananas comosus var. bracteatus</name>
    <name type="common">red pineapple</name>
    <dbReference type="NCBI Taxonomy" id="296719"/>
    <lineage>
        <taxon>Eukaryota</taxon>
        <taxon>Viridiplantae</taxon>
        <taxon>Streptophyta</taxon>
        <taxon>Embryophyta</taxon>
        <taxon>Tracheophyta</taxon>
        <taxon>Spermatophyta</taxon>
        <taxon>Magnoliopsida</taxon>
        <taxon>Liliopsida</taxon>
        <taxon>Poales</taxon>
        <taxon>Bromeliaceae</taxon>
        <taxon>Bromelioideae</taxon>
        <taxon>Ananas</taxon>
    </lineage>
</organism>
<sequence>MSNAPPATQGGGHAGRVRVPEPRSFRGARDAKELENFLFDMEQYFRVVQPDNKESKGGRCTIDTWEDLKKELKAQFLPENVKFIAWRNLRRLHQQTGSIRDYVKQFSVLMLDIRDMSKKDKLFDFVEGLKPWAQAELRRQNIKDLVAAQGAAERLTNYSTPEHPKKKPTKDPESNEKEEAAETGSIRMGALRLLNALKGQVGEKEKTPLPKAQSPSPKESKHRELMYVDIKLNGKTTKAMVDTGATHNFIATGEAERLGLTLSKDGKVG</sequence>
<gene>
    <name evidence="3" type="ORF">CB5_LOCUS16874</name>
</gene>
<protein>
    <recommendedName>
        <fullName evidence="2">Retrotransposon gag domain-containing protein</fullName>
    </recommendedName>
</protein>
<dbReference type="InterPro" id="IPR001969">
    <property type="entry name" value="Aspartic_peptidase_AS"/>
</dbReference>
<dbReference type="GO" id="GO:0004190">
    <property type="term" value="F:aspartic-type endopeptidase activity"/>
    <property type="evidence" value="ECO:0007669"/>
    <property type="project" value="InterPro"/>
</dbReference>
<feature type="region of interest" description="Disordered" evidence="1">
    <location>
        <begin position="153"/>
        <end position="185"/>
    </location>
</feature>
<dbReference type="PANTHER" id="PTHR15503:SF45">
    <property type="entry name" value="RNA-DIRECTED DNA POLYMERASE HOMOLOG"/>
    <property type="match status" value="1"/>
</dbReference>
<dbReference type="GO" id="GO:0006508">
    <property type="term" value="P:proteolysis"/>
    <property type="evidence" value="ECO:0007669"/>
    <property type="project" value="InterPro"/>
</dbReference>
<evidence type="ECO:0000256" key="1">
    <source>
        <dbReference type="SAM" id="MobiDB-lite"/>
    </source>
</evidence>
<dbReference type="EMBL" id="LR862151">
    <property type="protein sequence ID" value="CAD1833663.1"/>
    <property type="molecule type" value="Genomic_DNA"/>
</dbReference>
<dbReference type="InterPro" id="IPR032567">
    <property type="entry name" value="RTL1-rel"/>
</dbReference>
<dbReference type="Gene3D" id="2.40.70.10">
    <property type="entry name" value="Acid Proteases"/>
    <property type="match status" value="1"/>
</dbReference>
<reference evidence="3" key="1">
    <citation type="submission" date="2020-07" db="EMBL/GenBank/DDBJ databases">
        <authorList>
            <person name="Lin J."/>
        </authorList>
    </citation>
    <scope>NUCLEOTIDE SEQUENCE</scope>
</reference>
<dbReference type="Pfam" id="PF03732">
    <property type="entry name" value="Retrotrans_gag"/>
    <property type="match status" value="1"/>
</dbReference>